<reference evidence="9 10" key="1">
    <citation type="journal article" date="2018" name="PLoS Pathog.">
        <title>Evolution of structural diversity of trichothecenes, a family of toxins produced by plant pathogenic and entomopathogenic fungi.</title>
        <authorList>
            <person name="Proctor R.H."/>
            <person name="McCormick S.P."/>
            <person name="Kim H.S."/>
            <person name="Cardoza R.E."/>
            <person name="Stanley A.M."/>
            <person name="Lindo L."/>
            <person name="Kelly A."/>
            <person name="Brown D.W."/>
            <person name="Lee T."/>
            <person name="Vaughan M.M."/>
            <person name="Alexander N.J."/>
            <person name="Busman M."/>
            <person name="Gutierrez S."/>
        </authorList>
    </citation>
    <scope>NUCLEOTIDE SEQUENCE [LARGE SCALE GENOMIC DNA]</scope>
    <source>
        <strain evidence="9 10">IBT 40837</strain>
    </source>
</reference>
<name>A0A395NFN6_TRIAR</name>
<feature type="domain" description="PNPLA" evidence="8">
    <location>
        <begin position="223"/>
        <end position="420"/>
    </location>
</feature>
<dbReference type="GO" id="GO:0004806">
    <property type="term" value="F:triacylglycerol lipase activity"/>
    <property type="evidence" value="ECO:0007669"/>
    <property type="project" value="InterPro"/>
</dbReference>
<accession>A0A395NFN6</accession>
<dbReference type="PANTHER" id="PTHR14226">
    <property type="entry name" value="NEUROPATHY TARGET ESTERASE/SWISS CHEESE D.MELANOGASTER"/>
    <property type="match status" value="1"/>
</dbReference>
<dbReference type="GO" id="GO:0016042">
    <property type="term" value="P:lipid catabolic process"/>
    <property type="evidence" value="ECO:0007669"/>
    <property type="project" value="UniProtKB-UniRule"/>
</dbReference>
<dbReference type="Proteomes" id="UP000266272">
    <property type="component" value="Unassembled WGS sequence"/>
</dbReference>
<keyword evidence="4 5" id="KW-0443">Lipid metabolism</keyword>
<evidence type="ECO:0000256" key="6">
    <source>
        <dbReference type="RuleBase" id="RU362055"/>
    </source>
</evidence>
<dbReference type="CDD" id="cd07230">
    <property type="entry name" value="Pat_TGL4-5_like"/>
    <property type="match status" value="1"/>
</dbReference>
<sequence>MADFFLSAPPIPPIHGSSNTPQSPKRQKSSLASSQPLQPADRTLIGTVSKTVKGAADLLRSWKDGVSNEERERARLLEERKNILYLRMKSAETLKQWQAAAQELDALEGNNNWKQDADSGDYNPKLIEERLRALDEARESRDIRTMMHLIRTALSRDLGGMGNVDLYRHSYLGTKTLIERYVESTIETIDAAIVHSATDQGIAYKDLLEGMLLARQSFGRSALLLSGGGTFGMAHVGVLKALFESQLLPRIISGASAGSIVCAVMCTRTDEEIPQLIKEFPYGDLAVFEAQDNQDGLLDHFRRLLTEGCWSDIAHLRRVMRGMMGDITFQEAYNRTRRILNICVSSASVYEVPRLLNYVTAPNVMIWSAVAASCSVPLIFDSSPLLVKDPVTGEHRQWNPTPQRFIDGSVDNDLPMTRLAEMFNVNHFIVSQVNPHVTPFLSKDDHLSPENKHNRKSTSTGDDMDWLYTCTSLARDEALHRLQFMAEIGFFPNMMTKFQSILSQKYSGNINILPDLTLDNLPVLLSNPSVDFMLKCCLVGEKATWPKLSRIRDSCAIELALDRAVHRLRTRVVFSESQSNLRSLVSYMGSLRLNKNEQASNQPNLGVPVASQGQKRQRRRSGGSLRILPGTGLVLESDVTDEDTAEEERLEMASRGHGFASSASLRKPQLKRSSMSQTHVPQLSTAQSHLQSNPTFNFSKPLTPPQSVYGDADPTNVNYLNPRVPITFNDDGDGRVGSSLGHGISPVEEMETSEPNHTSDTDAEQGTEESDPDDIQSAPVEGVAKPAEYGAFGPAGQVIGGLW</sequence>
<evidence type="ECO:0000256" key="4">
    <source>
        <dbReference type="ARBA" id="ARBA00023098"/>
    </source>
</evidence>
<feature type="compositionally biased region" description="Polar residues" evidence="7">
    <location>
        <begin position="16"/>
        <end position="37"/>
    </location>
</feature>
<comment type="function">
    <text evidence="6">Lipid hydrolase.</text>
</comment>
<feature type="short sequence motif" description="GXSXG" evidence="5">
    <location>
        <begin position="254"/>
        <end position="258"/>
    </location>
</feature>
<evidence type="ECO:0000256" key="2">
    <source>
        <dbReference type="ARBA" id="ARBA00022801"/>
    </source>
</evidence>
<comment type="function">
    <text evidence="1">Probable lipid hydrolase.</text>
</comment>
<comment type="caution">
    <text evidence="5">Lacks conserved residue(s) required for the propagation of feature annotation.</text>
</comment>
<dbReference type="InterPro" id="IPR050301">
    <property type="entry name" value="NTE"/>
</dbReference>
<dbReference type="InterPro" id="IPR002641">
    <property type="entry name" value="PNPLA_dom"/>
</dbReference>
<feature type="compositionally biased region" description="Acidic residues" evidence="7">
    <location>
        <begin position="761"/>
        <end position="774"/>
    </location>
</feature>
<dbReference type="InterPro" id="IPR016035">
    <property type="entry name" value="Acyl_Trfase/lysoPLipase"/>
</dbReference>
<dbReference type="GO" id="GO:0016020">
    <property type="term" value="C:membrane"/>
    <property type="evidence" value="ECO:0007669"/>
    <property type="project" value="UniProtKB-SubCell"/>
</dbReference>
<feature type="region of interest" description="Disordered" evidence="7">
    <location>
        <begin position="1"/>
        <end position="43"/>
    </location>
</feature>
<comment type="caution">
    <text evidence="9">The sequence shown here is derived from an EMBL/GenBank/DDBJ whole genome shotgun (WGS) entry which is preliminary data.</text>
</comment>
<dbReference type="PANTHER" id="PTHR14226:SF10">
    <property type="entry name" value="TRIACYLGLYCEROL LIPASE 4-RELATED"/>
    <property type="match status" value="1"/>
</dbReference>
<protein>
    <recommendedName>
        <fullName evidence="6">Patatin-like phospholipase domain-containing protein</fullName>
        <ecNumber evidence="6">3.1.1.-</ecNumber>
    </recommendedName>
</protein>
<dbReference type="PROSITE" id="PS51635">
    <property type="entry name" value="PNPLA"/>
    <property type="match status" value="1"/>
</dbReference>
<evidence type="ECO:0000256" key="7">
    <source>
        <dbReference type="SAM" id="MobiDB-lite"/>
    </source>
</evidence>
<feature type="active site" description="Nucleophile" evidence="5">
    <location>
        <position position="256"/>
    </location>
</feature>
<feature type="active site" description="Proton acceptor" evidence="5">
    <location>
        <position position="407"/>
    </location>
</feature>
<keyword evidence="2 5" id="KW-0378">Hydrolase</keyword>
<evidence type="ECO:0000256" key="1">
    <source>
        <dbReference type="ARBA" id="ARBA00002682"/>
    </source>
</evidence>
<evidence type="ECO:0000256" key="3">
    <source>
        <dbReference type="ARBA" id="ARBA00022963"/>
    </source>
</evidence>
<dbReference type="GO" id="GO:0006641">
    <property type="term" value="P:triglyceride metabolic process"/>
    <property type="evidence" value="ECO:0007669"/>
    <property type="project" value="UniProtKB-ARBA"/>
</dbReference>
<dbReference type="Gene3D" id="3.40.1090.10">
    <property type="entry name" value="Cytosolic phospholipase A2 catalytic domain"/>
    <property type="match status" value="2"/>
</dbReference>
<dbReference type="Pfam" id="PF11815">
    <property type="entry name" value="DUF3336"/>
    <property type="match status" value="1"/>
</dbReference>
<dbReference type="Pfam" id="PF01734">
    <property type="entry name" value="Patatin"/>
    <property type="match status" value="1"/>
</dbReference>
<dbReference type="EC" id="3.1.1.-" evidence="6"/>
<evidence type="ECO:0000313" key="9">
    <source>
        <dbReference type="EMBL" id="RFU74810.1"/>
    </source>
</evidence>
<evidence type="ECO:0000256" key="5">
    <source>
        <dbReference type="PROSITE-ProRule" id="PRU01161"/>
    </source>
</evidence>
<keyword evidence="10" id="KW-1185">Reference proteome</keyword>
<organism evidence="9 10">
    <name type="scientific">Trichoderma arundinaceum</name>
    <dbReference type="NCBI Taxonomy" id="490622"/>
    <lineage>
        <taxon>Eukaryota</taxon>
        <taxon>Fungi</taxon>
        <taxon>Dikarya</taxon>
        <taxon>Ascomycota</taxon>
        <taxon>Pezizomycotina</taxon>
        <taxon>Sordariomycetes</taxon>
        <taxon>Hypocreomycetidae</taxon>
        <taxon>Hypocreales</taxon>
        <taxon>Hypocreaceae</taxon>
        <taxon>Trichoderma</taxon>
    </lineage>
</organism>
<feature type="region of interest" description="Disordered" evidence="7">
    <location>
        <begin position="596"/>
        <end position="803"/>
    </location>
</feature>
<feature type="short sequence motif" description="GXGXXG" evidence="5">
    <location>
        <begin position="227"/>
        <end position="232"/>
    </location>
</feature>
<feature type="compositionally biased region" description="Polar residues" evidence="7">
    <location>
        <begin position="671"/>
        <end position="700"/>
    </location>
</feature>
<feature type="compositionally biased region" description="Acidic residues" evidence="7">
    <location>
        <begin position="638"/>
        <end position="649"/>
    </location>
</feature>
<dbReference type="AlphaFoldDB" id="A0A395NFN6"/>
<comment type="similarity">
    <text evidence="6">Belongs to the PLPL family.</text>
</comment>
<dbReference type="SUPFAM" id="SSF52151">
    <property type="entry name" value="FabD/lysophospholipase-like"/>
    <property type="match status" value="1"/>
</dbReference>
<dbReference type="InterPro" id="IPR021771">
    <property type="entry name" value="Triacylglycerol_lipase_N"/>
</dbReference>
<gene>
    <name evidence="9" type="ORF">TARUN_7434</name>
</gene>
<evidence type="ECO:0000313" key="10">
    <source>
        <dbReference type="Proteomes" id="UP000266272"/>
    </source>
</evidence>
<dbReference type="EMBL" id="PXOA01000497">
    <property type="protein sequence ID" value="RFU74810.1"/>
    <property type="molecule type" value="Genomic_DNA"/>
</dbReference>
<dbReference type="STRING" id="490622.A0A395NFN6"/>
<comment type="subcellular location">
    <subcellularLocation>
        <location evidence="6">Membrane</location>
        <topology evidence="6">Single-pass membrane protein</topology>
    </subcellularLocation>
</comment>
<keyword evidence="3 5" id="KW-0442">Lipid degradation</keyword>
<dbReference type="OrthoDB" id="10049244at2759"/>
<proteinExistence type="inferred from homology"/>
<evidence type="ECO:0000259" key="8">
    <source>
        <dbReference type="PROSITE" id="PS51635"/>
    </source>
</evidence>